<keyword evidence="2" id="KW-1185">Reference proteome</keyword>
<reference evidence="1 2" key="1">
    <citation type="submission" date="2018-03" db="EMBL/GenBank/DDBJ databases">
        <title>Genome sequence of the symbiotic type strain Mesorhizobium helmanticense CSLC115NT isolated from Lotus corniculatus nodules.</title>
        <authorList>
            <person name="Sannazzaro A.I."/>
            <person name="Torres Tejerizo G.A."/>
            <person name="Dip D."/>
            <person name="Caballero M."/>
            <person name="Pistorio M."/>
            <person name="Estrella M.J."/>
        </authorList>
    </citation>
    <scope>NUCLEOTIDE SEQUENCE [LARGE SCALE GENOMIC DNA]</scope>
    <source>
        <strain evidence="1 2">CSLC115N</strain>
    </source>
</reference>
<dbReference type="EMBL" id="PZJX01000040">
    <property type="protein sequence ID" value="PTE08382.1"/>
    <property type="molecule type" value="Genomic_DNA"/>
</dbReference>
<evidence type="ECO:0000313" key="1">
    <source>
        <dbReference type="EMBL" id="PTE08382.1"/>
    </source>
</evidence>
<gene>
    <name evidence="1" type="ORF">C9427_21680</name>
</gene>
<accession>A0A2T4IRT9</accession>
<sequence>MPNSVPPRISTALHRFVVGRDGEGHWIARDEQGQTGGVFTDRISAIRFATMESDHQAGAVRFAPASALLSLFN</sequence>
<evidence type="ECO:0008006" key="3">
    <source>
        <dbReference type="Google" id="ProtNLM"/>
    </source>
</evidence>
<protein>
    <recommendedName>
        <fullName evidence="3">RAG2 PHD domain containing protein</fullName>
    </recommendedName>
</protein>
<name>A0A2T4IRT9_9HYPH</name>
<organism evidence="1 2">
    <name type="scientific">Mesorhizobium helmanticense</name>
    <dbReference type="NCBI Taxonomy" id="1776423"/>
    <lineage>
        <taxon>Bacteria</taxon>
        <taxon>Pseudomonadati</taxon>
        <taxon>Pseudomonadota</taxon>
        <taxon>Alphaproteobacteria</taxon>
        <taxon>Hyphomicrobiales</taxon>
        <taxon>Phyllobacteriaceae</taxon>
        <taxon>Mesorhizobium</taxon>
    </lineage>
</organism>
<comment type="caution">
    <text evidence="1">The sequence shown here is derived from an EMBL/GenBank/DDBJ whole genome shotgun (WGS) entry which is preliminary data.</text>
</comment>
<dbReference type="Proteomes" id="UP000240259">
    <property type="component" value="Unassembled WGS sequence"/>
</dbReference>
<evidence type="ECO:0000313" key="2">
    <source>
        <dbReference type="Proteomes" id="UP000240259"/>
    </source>
</evidence>
<proteinExistence type="predicted"/>
<dbReference type="RefSeq" id="WP_107651257.1">
    <property type="nucleotide sequence ID" value="NZ_PZJX01000040.1"/>
</dbReference>
<dbReference type="AlphaFoldDB" id="A0A2T4IRT9"/>
<dbReference type="OrthoDB" id="8454620at2"/>